<comment type="catalytic activity">
    <reaction evidence="5">
        <text>alpha-D-glucose 1-phosphate + ATP + H(+) = ADP-alpha-D-glucose + diphosphate</text>
        <dbReference type="Rhea" id="RHEA:12120"/>
        <dbReference type="ChEBI" id="CHEBI:15378"/>
        <dbReference type="ChEBI" id="CHEBI:30616"/>
        <dbReference type="ChEBI" id="CHEBI:33019"/>
        <dbReference type="ChEBI" id="CHEBI:57498"/>
        <dbReference type="ChEBI" id="CHEBI:58601"/>
        <dbReference type="EC" id="2.7.7.27"/>
    </reaction>
</comment>
<feature type="site" description="Could play a key role in the communication between the regulatory and the substrate sites" evidence="5">
    <location>
        <position position="60"/>
    </location>
</feature>
<dbReference type="Pfam" id="PF24894">
    <property type="entry name" value="Hexapep_GlmU"/>
    <property type="match status" value="1"/>
</dbReference>
<dbReference type="InterPro" id="IPR023049">
    <property type="entry name" value="GlgC_bac"/>
</dbReference>
<dbReference type="CDD" id="cd02508">
    <property type="entry name" value="ADP_Glucose_PP"/>
    <property type="match status" value="1"/>
</dbReference>
<comment type="subunit">
    <text evidence="5">Homotetramer.</text>
</comment>
<evidence type="ECO:0000313" key="9">
    <source>
        <dbReference type="Proteomes" id="UP000570361"/>
    </source>
</evidence>
<keyword evidence="5" id="KW-0547">Nucleotide-binding</keyword>
<dbReference type="HAMAP" id="MF_00624">
    <property type="entry name" value="GlgC"/>
    <property type="match status" value="1"/>
</dbReference>
<keyword evidence="2 5" id="KW-0808">Transferase</keyword>
<dbReference type="UniPathway" id="UPA00164"/>
<dbReference type="PANTHER" id="PTHR43523:SF2">
    <property type="entry name" value="GLUCOSE-1-PHOSPHATE ADENYLYLTRANSFERASE"/>
    <property type="match status" value="1"/>
</dbReference>
<dbReference type="RefSeq" id="WP_183600591.1">
    <property type="nucleotide sequence ID" value="NZ_JACHXK010000005.1"/>
</dbReference>
<comment type="caution">
    <text evidence="5">Lacks conserved residue(s) required for the propagation of feature annotation.</text>
</comment>
<feature type="domain" description="Nucleotidyl transferase" evidence="6">
    <location>
        <begin position="8"/>
        <end position="260"/>
    </location>
</feature>
<keyword evidence="5" id="KW-0321">Glycogen metabolism</keyword>
<feature type="binding site" evidence="5">
    <location>
        <position position="165"/>
    </location>
    <ligand>
        <name>alpha-D-glucose 1-phosphate</name>
        <dbReference type="ChEBI" id="CHEBI:58601"/>
    </ligand>
</feature>
<dbReference type="Gene3D" id="3.90.550.10">
    <property type="entry name" value="Spore Coat Polysaccharide Biosynthesis Protein SpsA, Chain A"/>
    <property type="match status" value="1"/>
</dbReference>
<sequence length="410" mass="44678">MNTNECIAMLLAGGEGRRLAPLTTHLAKPAVPFGGRCRIIDYTLSNCINSGISTIGVLTQYKAESLHAHIGDGGVWRQACASKESEITLLPSQRLGSQGYIGTADAICQNIDFIDECSPEHVLVLSGDHIYQMDYSKLMDTHKASGASATIAVKRVPWKETSRFGIMNTDEAGRITSFVEKPAKAESNLASMGIYMFRWADLREALLADCEDPSSSHDFGKDIIPRMLRAGDNLTAHPFEGYWRDVGTVESLWEAHMDMLSGEMENTDSTGTWPLITKERKQSFRSYVSPRSDVLDSYIHEGSSIEGDIERSVIFGGVAVGRGTEIRESVIMPGARVGRQARLTRVIIGEGAVIEDGAVLGSTDGEIVVIGAGERVAGNPLYSKWPLLLPRSVFSESEVYQKAPIAFDKA</sequence>
<dbReference type="GO" id="GO:0008878">
    <property type="term" value="F:glucose-1-phosphate adenylyltransferase activity"/>
    <property type="evidence" value="ECO:0007669"/>
    <property type="project" value="UniProtKB-UniRule"/>
</dbReference>
<evidence type="ECO:0000259" key="7">
    <source>
        <dbReference type="Pfam" id="PF24894"/>
    </source>
</evidence>
<accession>A0A7W5AYY7</accession>
<keyword evidence="5" id="KW-0067">ATP-binding</keyword>
<name>A0A7W5AYY7_9BACL</name>
<evidence type="ECO:0000256" key="3">
    <source>
        <dbReference type="ARBA" id="ARBA00022695"/>
    </source>
</evidence>
<feature type="binding site" evidence="5">
    <location>
        <position position="191"/>
    </location>
    <ligand>
        <name>alpha-D-glucose 1-phosphate</name>
        <dbReference type="ChEBI" id="CHEBI:58601"/>
    </ligand>
</feature>
<dbReference type="SUPFAM" id="SSF53448">
    <property type="entry name" value="Nucleotide-diphospho-sugar transferases"/>
    <property type="match status" value="1"/>
</dbReference>
<evidence type="ECO:0000256" key="5">
    <source>
        <dbReference type="HAMAP-Rule" id="MF_00624"/>
    </source>
</evidence>
<comment type="caution">
    <text evidence="8">The sequence shown here is derived from an EMBL/GenBank/DDBJ whole genome shotgun (WGS) entry which is preliminary data.</text>
</comment>
<feature type="binding site" evidence="5">
    <location>
        <begin position="180"/>
        <end position="181"/>
    </location>
    <ligand>
        <name>alpha-D-glucose 1-phosphate</name>
        <dbReference type="ChEBI" id="CHEBI:58601"/>
    </ligand>
</feature>
<evidence type="ECO:0000313" key="8">
    <source>
        <dbReference type="EMBL" id="MBB3110691.1"/>
    </source>
</evidence>
<keyword evidence="3 5" id="KW-0548">Nucleotidyltransferase</keyword>
<dbReference type="Pfam" id="PF00483">
    <property type="entry name" value="NTP_transferase"/>
    <property type="match status" value="1"/>
</dbReference>
<proteinExistence type="inferred from homology"/>
<comment type="pathway">
    <text evidence="5">Glycan biosynthesis; glycogen biosynthesis.</text>
</comment>
<dbReference type="InterPro" id="IPR056818">
    <property type="entry name" value="GlmU/GlgC-like_hexapep"/>
</dbReference>
<dbReference type="EC" id="2.7.7.27" evidence="5"/>
<evidence type="ECO:0000256" key="2">
    <source>
        <dbReference type="ARBA" id="ARBA00022679"/>
    </source>
</evidence>
<dbReference type="Proteomes" id="UP000570361">
    <property type="component" value="Unassembled WGS sequence"/>
</dbReference>
<dbReference type="GO" id="GO:0005524">
    <property type="term" value="F:ATP binding"/>
    <property type="evidence" value="ECO:0007669"/>
    <property type="project" value="UniProtKB-KW"/>
</dbReference>
<comment type="function">
    <text evidence="5">Involved in the biosynthesis of ADP-glucose, a building block required for the elongation reactions to produce glycogen. Catalyzes the reaction between ATP and alpha-D-glucose 1-phosphate (G1P) to produce pyrophosphate and ADP-Glc.</text>
</comment>
<comment type="similarity">
    <text evidence="1 5">Belongs to the bacterial/plant glucose-1-phosphate adenylyltransferase family.</text>
</comment>
<dbReference type="InterPro" id="IPR011004">
    <property type="entry name" value="Trimer_LpxA-like_sf"/>
</dbReference>
<evidence type="ECO:0000256" key="1">
    <source>
        <dbReference type="ARBA" id="ARBA00010443"/>
    </source>
</evidence>
<dbReference type="GO" id="GO:0005978">
    <property type="term" value="P:glycogen biosynthetic process"/>
    <property type="evidence" value="ECO:0007669"/>
    <property type="project" value="UniProtKB-UniRule"/>
</dbReference>
<evidence type="ECO:0000259" key="6">
    <source>
        <dbReference type="Pfam" id="PF00483"/>
    </source>
</evidence>
<dbReference type="SUPFAM" id="SSF51161">
    <property type="entry name" value="Trimeric LpxA-like enzymes"/>
    <property type="match status" value="1"/>
</dbReference>
<gene>
    <name evidence="5" type="primary">glgC</name>
    <name evidence="8" type="ORF">FHS18_002758</name>
</gene>
<dbReference type="Gene3D" id="2.160.10.10">
    <property type="entry name" value="Hexapeptide repeat proteins"/>
    <property type="match status" value="1"/>
</dbReference>
<keyword evidence="5" id="KW-0119">Carbohydrate metabolism</keyword>
<dbReference type="AlphaFoldDB" id="A0A7W5AYY7"/>
<keyword evidence="4 5" id="KW-0320">Glycogen biosynthesis</keyword>
<dbReference type="PANTHER" id="PTHR43523">
    <property type="entry name" value="GLUCOSE-1-PHOSPHATE ADENYLYLTRANSFERASE-RELATED"/>
    <property type="match status" value="1"/>
</dbReference>
<feature type="domain" description="Glucose-1-phosphate adenylyltransferase/Bifunctional protein GlmU-like C-terminal hexapeptide" evidence="7">
    <location>
        <begin position="291"/>
        <end position="362"/>
    </location>
</feature>
<dbReference type="InterPro" id="IPR005835">
    <property type="entry name" value="NTP_transferase_dom"/>
</dbReference>
<dbReference type="CDD" id="cd04651">
    <property type="entry name" value="LbH_G1P_AT_C"/>
    <property type="match status" value="1"/>
</dbReference>
<reference evidence="8 9" key="1">
    <citation type="submission" date="2020-08" db="EMBL/GenBank/DDBJ databases">
        <title>Genomic Encyclopedia of Type Strains, Phase III (KMG-III): the genomes of soil and plant-associated and newly described type strains.</title>
        <authorList>
            <person name="Whitman W."/>
        </authorList>
    </citation>
    <scope>NUCLEOTIDE SEQUENCE [LARGE SCALE GENOMIC DNA]</scope>
    <source>
        <strain evidence="8 9">CECT 5862</strain>
    </source>
</reference>
<dbReference type="InterPro" id="IPR011831">
    <property type="entry name" value="ADP-Glc_PPase"/>
</dbReference>
<protein>
    <recommendedName>
        <fullName evidence="5">Glucose-1-phosphate adenylyltransferase</fullName>
        <ecNumber evidence="5">2.7.7.27</ecNumber>
    </recommendedName>
    <alternativeName>
        <fullName evidence="5">ADP-glucose pyrophosphorylase</fullName>
        <shortName evidence="5">ADPGlc PPase</shortName>
    </alternativeName>
    <alternativeName>
        <fullName evidence="5">ADP-glucose synthase</fullName>
    </alternativeName>
</protein>
<dbReference type="EMBL" id="JACHXK010000005">
    <property type="protein sequence ID" value="MBB3110691.1"/>
    <property type="molecule type" value="Genomic_DNA"/>
</dbReference>
<organism evidence="8 9">
    <name type="scientific">Paenibacillus phyllosphaerae</name>
    <dbReference type="NCBI Taxonomy" id="274593"/>
    <lineage>
        <taxon>Bacteria</taxon>
        <taxon>Bacillati</taxon>
        <taxon>Bacillota</taxon>
        <taxon>Bacilli</taxon>
        <taxon>Bacillales</taxon>
        <taxon>Paenibacillaceae</taxon>
        <taxon>Paenibacillus</taxon>
    </lineage>
</organism>
<keyword evidence="9" id="KW-1185">Reference proteome</keyword>
<feature type="binding site" evidence="5">
    <location>
        <position position="100"/>
    </location>
    <ligand>
        <name>alpha-D-glucose 1-phosphate</name>
        <dbReference type="ChEBI" id="CHEBI:58601"/>
    </ligand>
</feature>
<evidence type="ECO:0000256" key="4">
    <source>
        <dbReference type="ARBA" id="ARBA00023056"/>
    </source>
</evidence>
<dbReference type="InterPro" id="IPR029044">
    <property type="entry name" value="Nucleotide-diphossugar_trans"/>
</dbReference>